<dbReference type="RefSeq" id="WP_244179041.1">
    <property type="nucleotide sequence ID" value="NZ_CP163445.1"/>
</dbReference>
<evidence type="ECO:0000313" key="2">
    <source>
        <dbReference type="EMBL" id="XDQ81206.1"/>
    </source>
</evidence>
<protein>
    <submittedName>
        <fullName evidence="2">Uncharacterized protein</fullName>
    </submittedName>
</protein>
<evidence type="ECO:0000256" key="1">
    <source>
        <dbReference type="SAM" id="MobiDB-lite"/>
    </source>
</evidence>
<dbReference type="EMBL" id="CP163445">
    <property type="protein sequence ID" value="XDQ81206.1"/>
    <property type="molecule type" value="Genomic_DNA"/>
</dbReference>
<feature type="compositionally biased region" description="Basic and acidic residues" evidence="1">
    <location>
        <begin position="72"/>
        <end position="81"/>
    </location>
</feature>
<name>A0AB39TQ90_9ACTN</name>
<proteinExistence type="predicted"/>
<dbReference type="AlphaFoldDB" id="A0AB39TQ90"/>
<gene>
    <name evidence="2" type="ORF">AB2U05_23445</name>
</gene>
<sequence>MPTYIVPVDHITVHVVTVSAATPEAAQAEAGRLVAADWKTHFHHTVDPVVGDALTQDEWAAQEAEWAAMKTTAERREREVHPTSPPTRQPRRNVPSLKYRAPRTDHHADDSECPPTHKHTSSGRPLTEGCPGRAYSTAECTCGWATRSTTKSYVDESRKRHLGEHR</sequence>
<accession>A0AB39TQ90</accession>
<reference evidence="2" key="1">
    <citation type="submission" date="2024-07" db="EMBL/GenBank/DDBJ databases">
        <authorList>
            <person name="Yu S.T."/>
        </authorList>
    </citation>
    <scope>NUCLEOTIDE SEQUENCE</scope>
    <source>
        <strain evidence="2">Y1</strain>
    </source>
</reference>
<feature type="region of interest" description="Disordered" evidence="1">
    <location>
        <begin position="71"/>
        <end position="132"/>
    </location>
</feature>
<organism evidence="2">
    <name type="scientific">Streptomyces sp. Y1</name>
    <dbReference type="NCBI Taxonomy" id="3238634"/>
    <lineage>
        <taxon>Bacteria</taxon>
        <taxon>Bacillati</taxon>
        <taxon>Actinomycetota</taxon>
        <taxon>Actinomycetes</taxon>
        <taxon>Kitasatosporales</taxon>
        <taxon>Streptomycetaceae</taxon>
        <taxon>Streptomyces</taxon>
    </lineage>
</organism>